<reference evidence="1 2" key="1">
    <citation type="submission" date="2019-09" db="EMBL/GenBank/DDBJ databases">
        <authorList>
            <person name="Chandra G."/>
            <person name="Truman W A."/>
        </authorList>
    </citation>
    <scope>NUCLEOTIDE SEQUENCE [LARGE SCALE GENOMIC DNA]</scope>
    <source>
        <strain evidence="1">PS847</strain>
    </source>
</reference>
<proteinExistence type="predicted"/>
<dbReference type="EMBL" id="CABVIC010000001">
    <property type="protein sequence ID" value="VVO63585.1"/>
    <property type="molecule type" value="Genomic_DNA"/>
</dbReference>
<name>A0A5E7HHX7_PSEFL</name>
<protein>
    <submittedName>
        <fullName evidence="1">Uncharacterized protein</fullName>
    </submittedName>
</protein>
<evidence type="ECO:0000313" key="1">
    <source>
        <dbReference type="EMBL" id="VVO63585.1"/>
    </source>
</evidence>
<organism evidence="1 2">
    <name type="scientific">Pseudomonas fluorescens</name>
    <dbReference type="NCBI Taxonomy" id="294"/>
    <lineage>
        <taxon>Bacteria</taxon>
        <taxon>Pseudomonadati</taxon>
        <taxon>Pseudomonadota</taxon>
        <taxon>Gammaproteobacteria</taxon>
        <taxon>Pseudomonadales</taxon>
        <taxon>Pseudomonadaceae</taxon>
        <taxon>Pseudomonas</taxon>
    </lineage>
</organism>
<accession>A0A5E7HHX7</accession>
<dbReference type="Proteomes" id="UP000326067">
    <property type="component" value="Unassembled WGS sequence"/>
</dbReference>
<sequence>MRVPIYPQDLNSGSGFARLAKCLKRDWPGAEPIQLSEAQNLLARCFGYSDYHQAKSTTPQDVSYPSLAYVVAQCMKTLSSELIGGERAKFFDLGKLHAQVIDWPFLQLSVYREHYGHSDNRVVGQAVNAELIETFLSTRVTKPSIQPDCFSNEFSFEKLQSMTGHAPVNTTSKYMSTSMGKCTNEDSVLPNAKCVTCGPSAHRKLH</sequence>
<evidence type="ECO:0000313" key="2">
    <source>
        <dbReference type="Proteomes" id="UP000326067"/>
    </source>
</evidence>
<dbReference type="RefSeq" id="WP_150635278.1">
    <property type="nucleotide sequence ID" value="NZ_CABVIC010000001.1"/>
</dbReference>
<dbReference type="AlphaFoldDB" id="A0A5E7HHX7"/>
<gene>
    <name evidence="1" type="ORF">PS847_00930</name>
</gene>